<gene>
    <name evidence="2" type="primary">cutA_7</name>
    <name evidence="2" type="ORF">GALL_293120</name>
</gene>
<protein>
    <submittedName>
        <fullName evidence="2">Divalent-cation tolerance protein CutA</fullName>
    </submittedName>
</protein>
<comment type="caution">
    <text evidence="2">The sequence shown here is derived from an EMBL/GenBank/DDBJ whole genome shotgun (WGS) entry which is preliminary data.</text>
</comment>
<dbReference type="GO" id="GO:0005507">
    <property type="term" value="F:copper ion binding"/>
    <property type="evidence" value="ECO:0007669"/>
    <property type="project" value="TreeGrafter"/>
</dbReference>
<sequence length="113" mass="12674">MKYIAVVTTVSSLAEAQSMARTLVERKLAACAQISEIESFYHWNDAVQNEKEFRVLFKTTSKGYAAIELAIKELHPYELPAIHAIALDHIYTPYANWIEANVADSQDNSATKV</sequence>
<proteinExistence type="inferred from homology"/>
<dbReference type="InterPro" id="IPR004323">
    <property type="entry name" value="Ion_tolerance_CutA"/>
</dbReference>
<dbReference type="InterPro" id="IPR011322">
    <property type="entry name" value="N-reg_PII-like_a/b"/>
</dbReference>
<dbReference type="PANTHER" id="PTHR23419:SF8">
    <property type="entry name" value="FI09726P"/>
    <property type="match status" value="1"/>
</dbReference>
<dbReference type="AlphaFoldDB" id="A0A1J5R9K3"/>
<evidence type="ECO:0000256" key="1">
    <source>
        <dbReference type="ARBA" id="ARBA00010169"/>
    </source>
</evidence>
<reference evidence="2" key="1">
    <citation type="submission" date="2016-10" db="EMBL/GenBank/DDBJ databases">
        <title>Sequence of Gallionella enrichment culture.</title>
        <authorList>
            <person name="Poehlein A."/>
            <person name="Muehling M."/>
            <person name="Daniel R."/>
        </authorList>
    </citation>
    <scope>NUCLEOTIDE SEQUENCE</scope>
</reference>
<name>A0A1J5R9K3_9ZZZZ</name>
<organism evidence="2">
    <name type="scientific">mine drainage metagenome</name>
    <dbReference type="NCBI Taxonomy" id="410659"/>
    <lineage>
        <taxon>unclassified sequences</taxon>
        <taxon>metagenomes</taxon>
        <taxon>ecological metagenomes</taxon>
    </lineage>
</organism>
<dbReference type="GO" id="GO:0010038">
    <property type="term" value="P:response to metal ion"/>
    <property type="evidence" value="ECO:0007669"/>
    <property type="project" value="InterPro"/>
</dbReference>
<dbReference type="Gene3D" id="3.30.70.120">
    <property type="match status" value="1"/>
</dbReference>
<accession>A0A1J5R9K3</accession>
<dbReference type="PANTHER" id="PTHR23419">
    <property type="entry name" value="DIVALENT CATION TOLERANCE CUTA-RELATED"/>
    <property type="match status" value="1"/>
</dbReference>
<dbReference type="SUPFAM" id="SSF54913">
    <property type="entry name" value="GlnB-like"/>
    <property type="match status" value="1"/>
</dbReference>
<dbReference type="Pfam" id="PF03091">
    <property type="entry name" value="CutA1"/>
    <property type="match status" value="1"/>
</dbReference>
<dbReference type="EMBL" id="MLJW01000357">
    <property type="protein sequence ID" value="OIQ88788.1"/>
    <property type="molecule type" value="Genomic_DNA"/>
</dbReference>
<evidence type="ECO:0000313" key="2">
    <source>
        <dbReference type="EMBL" id="OIQ88788.1"/>
    </source>
</evidence>
<dbReference type="InterPro" id="IPR015867">
    <property type="entry name" value="N-reg_PII/ATP_PRibTrfase_C"/>
</dbReference>
<comment type="similarity">
    <text evidence="1">Belongs to the CutA family.</text>
</comment>